<sequence length="275" mass="28572">MVALLVLLAAAVAVVLLAPRTLAAGRWQVRMPRLALGLWLTAVLGGIACLIGAGIVGLVLAIAGSGSESGAAGVIMTVFAWMSLLAVGGTVVIVASGSAEVLDAVRRNRGSVLTLPHTVHVAASDWQLLVCDTDEVFACAIPGKPHTVAVSAGLVRELTPAQLRAVVAHERAHLSAHHELVLRLADLNLACMPRSGAAQRLRRSTSLLIELAADDAASRRAGAVHLANALVRVGRATGDVTVELRAERLAQRPCRLAGRLTPVAPVYERAVASLR</sequence>
<keyword evidence="2" id="KW-0479">Metal-binding</keyword>
<evidence type="ECO:0000313" key="9">
    <source>
        <dbReference type="EMBL" id="KJL38584.1"/>
    </source>
</evidence>
<dbReference type="InterPro" id="IPR001915">
    <property type="entry name" value="Peptidase_M48"/>
</dbReference>
<keyword evidence="7" id="KW-0472">Membrane</keyword>
<protein>
    <submittedName>
        <fullName evidence="9">Protease HtpX</fullName>
    </submittedName>
</protein>
<comment type="caution">
    <text evidence="9">The sequence shown here is derived from an EMBL/GenBank/DDBJ whole genome shotgun (WGS) entry which is preliminary data.</text>
</comment>
<evidence type="ECO:0000313" key="10">
    <source>
        <dbReference type="Proteomes" id="UP000033451"/>
    </source>
</evidence>
<evidence type="ECO:0000256" key="7">
    <source>
        <dbReference type="SAM" id="Phobius"/>
    </source>
</evidence>
<evidence type="ECO:0000256" key="4">
    <source>
        <dbReference type="ARBA" id="ARBA00022833"/>
    </source>
</evidence>
<feature type="transmembrane region" description="Helical" evidence="7">
    <location>
        <begin position="39"/>
        <end position="62"/>
    </location>
</feature>
<dbReference type="OrthoDB" id="9785340at2"/>
<evidence type="ECO:0000256" key="2">
    <source>
        <dbReference type="ARBA" id="ARBA00022723"/>
    </source>
</evidence>
<dbReference type="GO" id="GO:0046872">
    <property type="term" value="F:metal ion binding"/>
    <property type="evidence" value="ECO:0007669"/>
    <property type="project" value="UniProtKB-KW"/>
</dbReference>
<keyword evidence="4 6" id="KW-0862">Zinc</keyword>
<gene>
    <name evidence="9" type="primary">htpX</name>
    <name evidence="9" type="ORF">RR49_00671</name>
</gene>
<organism evidence="9 10">
    <name type="scientific">Microbacterium ginsengisoli</name>
    <dbReference type="NCBI Taxonomy" id="400772"/>
    <lineage>
        <taxon>Bacteria</taxon>
        <taxon>Bacillati</taxon>
        <taxon>Actinomycetota</taxon>
        <taxon>Actinomycetes</taxon>
        <taxon>Micrococcales</taxon>
        <taxon>Microbacteriaceae</taxon>
        <taxon>Microbacterium</taxon>
    </lineage>
</organism>
<keyword evidence="7" id="KW-1133">Transmembrane helix</keyword>
<evidence type="ECO:0000256" key="3">
    <source>
        <dbReference type="ARBA" id="ARBA00022801"/>
    </source>
</evidence>
<dbReference type="RefSeq" id="WP_048809318.1">
    <property type="nucleotide sequence ID" value="NZ_JYIY01000061.1"/>
</dbReference>
<dbReference type="GO" id="GO:0004222">
    <property type="term" value="F:metalloendopeptidase activity"/>
    <property type="evidence" value="ECO:0007669"/>
    <property type="project" value="InterPro"/>
</dbReference>
<reference evidence="9 10" key="1">
    <citation type="submission" date="2015-02" db="EMBL/GenBank/DDBJ databases">
        <title>Draft genome sequences of ten Microbacterium spp. with emphasis on heavy metal contaminated environments.</title>
        <authorList>
            <person name="Corretto E."/>
        </authorList>
    </citation>
    <scope>NUCLEOTIDE SEQUENCE [LARGE SCALE GENOMIC DNA]</scope>
    <source>
        <strain evidence="9 10">DSM 18659</strain>
    </source>
</reference>
<accession>A0A0F0LWY5</accession>
<dbReference type="InterPro" id="IPR052173">
    <property type="entry name" value="Beta-lactam_resp_regulator"/>
</dbReference>
<evidence type="ECO:0000259" key="8">
    <source>
        <dbReference type="Pfam" id="PF01435"/>
    </source>
</evidence>
<dbReference type="EMBL" id="JYIY01000061">
    <property type="protein sequence ID" value="KJL38584.1"/>
    <property type="molecule type" value="Genomic_DNA"/>
</dbReference>
<dbReference type="PATRIC" id="fig|400772.4.peg.704"/>
<keyword evidence="1 6" id="KW-0645">Protease</keyword>
<evidence type="ECO:0000256" key="6">
    <source>
        <dbReference type="RuleBase" id="RU003983"/>
    </source>
</evidence>
<evidence type="ECO:0000256" key="1">
    <source>
        <dbReference type="ARBA" id="ARBA00022670"/>
    </source>
</evidence>
<dbReference type="Gene3D" id="3.30.2010.10">
    <property type="entry name" value="Metalloproteases ('zincins'), catalytic domain"/>
    <property type="match status" value="1"/>
</dbReference>
<dbReference type="AlphaFoldDB" id="A0A0F0LWY5"/>
<dbReference type="GO" id="GO:0006508">
    <property type="term" value="P:proteolysis"/>
    <property type="evidence" value="ECO:0007669"/>
    <property type="project" value="UniProtKB-KW"/>
</dbReference>
<feature type="domain" description="Peptidase M48" evidence="8">
    <location>
        <begin position="120"/>
        <end position="187"/>
    </location>
</feature>
<dbReference type="STRING" id="400772.RR49_00671"/>
<keyword evidence="5 6" id="KW-0482">Metalloprotease</keyword>
<keyword evidence="7" id="KW-0812">Transmembrane</keyword>
<evidence type="ECO:0000256" key="5">
    <source>
        <dbReference type="ARBA" id="ARBA00023049"/>
    </source>
</evidence>
<comment type="similarity">
    <text evidence="6">Belongs to the peptidase M48 family.</text>
</comment>
<keyword evidence="3 6" id="KW-0378">Hydrolase</keyword>
<feature type="transmembrane region" description="Helical" evidence="7">
    <location>
        <begin position="74"/>
        <end position="99"/>
    </location>
</feature>
<keyword evidence="10" id="KW-1185">Reference proteome</keyword>
<dbReference type="Pfam" id="PF01435">
    <property type="entry name" value="Peptidase_M48"/>
    <property type="match status" value="1"/>
</dbReference>
<name>A0A0F0LWY5_9MICO</name>
<dbReference type="PANTHER" id="PTHR34978:SF3">
    <property type="entry name" value="SLR0241 PROTEIN"/>
    <property type="match status" value="1"/>
</dbReference>
<dbReference type="Proteomes" id="UP000033451">
    <property type="component" value="Unassembled WGS sequence"/>
</dbReference>
<dbReference type="PANTHER" id="PTHR34978">
    <property type="entry name" value="POSSIBLE SENSOR-TRANSDUCER PROTEIN BLAR"/>
    <property type="match status" value="1"/>
</dbReference>
<comment type="cofactor">
    <cofactor evidence="6">
        <name>Zn(2+)</name>
        <dbReference type="ChEBI" id="CHEBI:29105"/>
    </cofactor>
    <text evidence="6">Binds 1 zinc ion per subunit.</text>
</comment>
<proteinExistence type="inferred from homology"/>